<feature type="binding site" evidence="4">
    <location>
        <position position="256"/>
    </location>
    <ligand>
        <name>pyridoxal 5'-phosphate</name>
        <dbReference type="ChEBI" id="CHEBI:597326"/>
    </ligand>
</feature>
<dbReference type="EC" id="3.7.1.3" evidence="4 5"/>
<feature type="binding site" evidence="4">
    <location>
        <position position="102"/>
    </location>
    <ligand>
        <name>pyridoxal 5'-phosphate</name>
        <dbReference type="ChEBI" id="CHEBI:597326"/>
    </ligand>
</feature>
<dbReference type="InterPro" id="IPR015421">
    <property type="entry name" value="PyrdxlP-dep_Trfase_major"/>
</dbReference>
<proteinExistence type="inferred from homology"/>
<comment type="function">
    <text evidence="4 6">Catalyzes the cleavage of L-kynurenine (L-Kyn) and L-3-hydroxykynurenine (L-3OHKyn) into anthranilic acid (AA) and 3-hydroxyanthranilic acid (3-OHAA), respectively.</text>
</comment>
<feature type="binding site" evidence="4">
    <location>
        <position position="204"/>
    </location>
    <ligand>
        <name>pyridoxal 5'-phosphate</name>
        <dbReference type="ChEBI" id="CHEBI:597326"/>
    </ligand>
</feature>
<dbReference type="Proteomes" id="UP000218767">
    <property type="component" value="Unassembled WGS sequence"/>
</dbReference>
<feature type="binding site" evidence="4">
    <location>
        <position position="201"/>
    </location>
    <ligand>
        <name>pyridoxal 5'-phosphate</name>
        <dbReference type="ChEBI" id="CHEBI:597326"/>
    </ligand>
</feature>
<comment type="caution">
    <text evidence="7">The sequence shown here is derived from an EMBL/GenBank/DDBJ whole genome shotgun (WGS) entry which is preliminary data.</text>
</comment>
<feature type="modified residue" description="N6-(pyridoxal phosphate)lysine" evidence="4">
    <location>
        <position position="227"/>
    </location>
</feature>
<comment type="pathway">
    <text evidence="4 6">Amino-acid degradation; L-kynurenine degradation; L-alanine and anthranilate from L-kynurenine: step 1/1.</text>
</comment>
<comment type="cofactor">
    <cofactor evidence="4 6">
        <name>pyridoxal 5'-phosphate</name>
        <dbReference type="ChEBI" id="CHEBI:597326"/>
    </cofactor>
</comment>
<dbReference type="GO" id="GO:0005737">
    <property type="term" value="C:cytoplasm"/>
    <property type="evidence" value="ECO:0007669"/>
    <property type="project" value="UniProtKB-UniRule"/>
</dbReference>
<feature type="binding site" evidence="4">
    <location>
        <position position="172"/>
    </location>
    <ligand>
        <name>pyridoxal 5'-phosphate</name>
        <dbReference type="ChEBI" id="CHEBI:597326"/>
    </ligand>
</feature>
<dbReference type="InterPro" id="IPR015422">
    <property type="entry name" value="PyrdxlP-dep_Trfase_small"/>
</dbReference>
<dbReference type="GO" id="GO:0009435">
    <property type="term" value="P:NAD+ biosynthetic process"/>
    <property type="evidence" value="ECO:0007669"/>
    <property type="project" value="UniProtKB-UniRule"/>
</dbReference>
<dbReference type="AlphaFoldDB" id="A0A2A4WS80"/>
<evidence type="ECO:0000256" key="2">
    <source>
        <dbReference type="ARBA" id="ARBA00022801"/>
    </source>
</evidence>
<evidence type="ECO:0000313" key="8">
    <source>
        <dbReference type="Proteomes" id="UP000218767"/>
    </source>
</evidence>
<sequence length="416" mass="46064">MNTSSASLQEIKELDQSDPLSSKRGEFLIPADIIYLNGNSLGPLTKNSRQRAQEVVQEQWGKDLIASWNTHAWIDLPFTTGEKIAKLIGAAQQQLVCCDSVSINLLKVLASCLQMEPTRNIILSQEDNFPTDLYVAQGLESLLGPTGCKLKTVAAPELAQALDEDVAVLFLTQVNFRNGDKHDIKRLTSLARARGILVVWDLSHSVGVLPLQMDEWEVDFAVGCGYKYLNGGPGAPAFIYANKKHHAAIRQPIQGWMGHREPFTFDPDYKNAAGMAQFLTGTPAILSLAVLDSALDIFTDITVTDINRKANSLAELFLDLVKNDEDLHCLTLESKADSTLRGAQLAFSHPDAYGICRALNKAGVVVDFRNPDIVRFGFSPLFLRFEDIWRATQVIKTIVKEKTYLADEFSQRLKVT</sequence>
<dbReference type="UniPathway" id="UPA00334">
    <property type="reaction ID" value="UER00455"/>
</dbReference>
<evidence type="ECO:0000256" key="6">
    <source>
        <dbReference type="PIRNR" id="PIRNR038800"/>
    </source>
</evidence>
<dbReference type="InterPro" id="IPR010111">
    <property type="entry name" value="Kynureninase"/>
</dbReference>
<dbReference type="GO" id="GO:0043420">
    <property type="term" value="P:anthranilate metabolic process"/>
    <property type="evidence" value="ECO:0007669"/>
    <property type="project" value="TreeGrafter"/>
</dbReference>
<dbReference type="Gene3D" id="3.40.640.10">
    <property type="entry name" value="Type I PLP-dependent aspartate aminotransferase-like (Major domain)"/>
    <property type="match status" value="1"/>
</dbReference>
<dbReference type="UniPathway" id="UPA00253">
    <property type="reaction ID" value="UER00329"/>
</dbReference>
<feature type="binding site" evidence="4">
    <location>
        <position position="282"/>
    </location>
    <ligand>
        <name>pyridoxal 5'-phosphate</name>
        <dbReference type="ChEBI" id="CHEBI:597326"/>
    </ligand>
</feature>
<name>A0A2A4WS80_9GAMM</name>
<dbReference type="HAMAP" id="MF_01970">
    <property type="entry name" value="Kynureninase"/>
    <property type="match status" value="1"/>
</dbReference>
<comment type="catalytic activity">
    <reaction evidence="4 6">
        <text>L-kynurenine + H2O = anthranilate + L-alanine + H(+)</text>
        <dbReference type="Rhea" id="RHEA:16813"/>
        <dbReference type="ChEBI" id="CHEBI:15377"/>
        <dbReference type="ChEBI" id="CHEBI:15378"/>
        <dbReference type="ChEBI" id="CHEBI:16567"/>
        <dbReference type="ChEBI" id="CHEBI:57959"/>
        <dbReference type="ChEBI" id="CHEBI:57972"/>
        <dbReference type="EC" id="3.7.1.3"/>
    </reaction>
</comment>
<accession>A0A2A4WS80</accession>
<dbReference type="GO" id="GO:0097053">
    <property type="term" value="P:L-kynurenine catabolic process"/>
    <property type="evidence" value="ECO:0007669"/>
    <property type="project" value="UniProtKB-UniRule"/>
</dbReference>
<dbReference type="GO" id="GO:0019441">
    <property type="term" value="P:L-tryptophan catabolic process to kynurenine"/>
    <property type="evidence" value="ECO:0007669"/>
    <property type="project" value="TreeGrafter"/>
</dbReference>
<evidence type="ECO:0000256" key="1">
    <source>
        <dbReference type="ARBA" id="ARBA00022642"/>
    </source>
</evidence>
<comment type="catalytic activity">
    <reaction evidence="6">
        <text>3-hydroxy-L-kynurenine + H2O = 3-hydroxyanthranilate + L-alanine + H(+)</text>
        <dbReference type="Rhea" id="RHEA:25143"/>
        <dbReference type="ChEBI" id="CHEBI:15377"/>
        <dbReference type="ChEBI" id="CHEBI:15378"/>
        <dbReference type="ChEBI" id="CHEBI:36559"/>
        <dbReference type="ChEBI" id="CHEBI:57972"/>
        <dbReference type="ChEBI" id="CHEBI:58125"/>
        <dbReference type="EC" id="3.7.1.3"/>
    </reaction>
</comment>
<evidence type="ECO:0000256" key="3">
    <source>
        <dbReference type="ARBA" id="ARBA00022898"/>
    </source>
</evidence>
<dbReference type="NCBIfam" id="TIGR01814">
    <property type="entry name" value="kynureninase"/>
    <property type="match status" value="1"/>
</dbReference>
<gene>
    <name evidence="4 7" type="primary">kynU</name>
    <name evidence="7" type="ORF">COB20_16455</name>
</gene>
<dbReference type="Gene3D" id="3.90.1150.10">
    <property type="entry name" value="Aspartate Aminotransferase, domain 1"/>
    <property type="match status" value="1"/>
</dbReference>
<dbReference type="PANTHER" id="PTHR14084:SF0">
    <property type="entry name" value="KYNURENINASE"/>
    <property type="match status" value="1"/>
</dbReference>
<dbReference type="GO" id="GO:0019805">
    <property type="term" value="P:quinolinate biosynthetic process"/>
    <property type="evidence" value="ECO:0007669"/>
    <property type="project" value="UniProtKB-UniRule"/>
</dbReference>
<dbReference type="GO" id="GO:0030170">
    <property type="term" value="F:pyridoxal phosphate binding"/>
    <property type="evidence" value="ECO:0007669"/>
    <property type="project" value="UniProtKB-UniRule"/>
</dbReference>
<evidence type="ECO:0000313" key="7">
    <source>
        <dbReference type="EMBL" id="PCI73086.1"/>
    </source>
</evidence>
<reference evidence="8" key="1">
    <citation type="submission" date="2017-08" db="EMBL/GenBank/DDBJ databases">
        <title>A dynamic microbial community with high functional redundancy inhabits the cold, oxic subseafloor aquifer.</title>
        <authorList>
            <person name="Tully B.J."/>
            <person name="Wheat C.G."/>
            <person name="Glazer B.T."/>
            <person name="Huber J.A."/>
        </authorList>
    </citation>
    <scope>NUCLEOTIDE SEQUENCE [LARGE SCALE GENOMIC DNA]</scope>
</reference>
<dbReference type="InterPro" id="IPR015424">
    <property type="entry name" value="PyrdxlP-dep_Trfase"/>
</dbReference>
<evidence type="ECO:0000256" key="4">
    <source>
        <dbReference type="HAMAP-Rule" id="MF_01970"/>
    </source>
</evidence>
<protein>
    <recommendedName>
        <fullName evidence="4 5">Kynureninase</fullName>
        <ecNumber evidence="4 5">3.7.1.3</ecNumber>
    </recommendedName>
    <alternativeName>
        <fullName evidence="4">L-kynurenine hydrolase</fullName>
    </alternativeName>
</protein>
<comment type="subunit">
    <text evidence="4 6">Homodimer.</text>
</comment>
<keyword evidence="1 4" id="KW-0662">Pyridine nucleotide biosynthesis</keyword>
<keyword evidence="2 4" id="KW-0378">Hydrolase</keyword>
<comment type="similarity">
    <text evidence="4 6">Belongs to the kynureninase family.</text>
</comment>
<dbReference type="SUPFAM" id="SSF53383">
    <property type="entry name" value="PLP-dependent transferases"/>
    <property type="match status" value="1"/>
</dbReference>
<keyword evidence="3 4" id="KW-0663">Pyridoxal phosphate</keyword>
<dbReference type="GO" id="GO:0030429">
    <property type="term" value="F:kynureninase activity"/>
    <property type="evidence" value="ECO:0007669"/>
    <property type="project" value="UniProtKB-UniRule"/>
</dbReference>
<organism evidence="7 8">
    <name type="scientific">SAR86 cluster bacterium</name>
    <dbReference type="NCBI Taxonomy" id="2030880"/>
    <lineage>
        <taxon>Bacteria</taxon>
        <taxon>Pseudomonadati</taxon>
        <taxon>Pseudomonadota</taxon>
        <taxon>Gammaproteobacteria</taxon>
        <taxon>SAR86 cluster</taxon>
    </lineage>
</organism>
<feature type="binding site" evidence="4">
    <location>
        <position position="226"/>
    </location>
    <ligand>
        <name>pyridoxal 5'-phosphate</name>
        <dbReference type="ChEBI" id="CHEBI:597326"/>
    </ligand>
</feature>
<dbReference type="PIRSF" id="PIRSF038800">
    <property type="entry name" value="KYNU"/>
    <property type="match status" value="1"/>
</dbReference>
<dbReference type="EMBL" id="NVUL01000130">
    <property type="protein sequence ID" value="PCI73086.1"/>
    <property type="molecule type" value="Genomic_DNA"/>
</dbReference>
<evidence type="ECO:0000256" key="5">
    <source>
        <dbReference type="NCBIfam" id="TIGR01814"/>
    </source>
</evidence>
<feature type="binding site" evidence="4">
    <location>
        <begin position="129"/>
        <end position="132"/>
    </location>
    <ligand>
        <name>pyridoxal 5'-phosphate</name>
        <dbReference type="ChEBI" id="CHEBI:597326"/>
    </ligand>
</feature>
<comment type="pathway">
    <text evidence="4 6">Cofactor biosynthesis; NAD(+) biosynthesis; quinolinate from L-kynurenine: step 2/3.</text>
</comment>
<comment type="caution">
    <text evidence="4">Lacks conserved residue(s) required for the propagation of feature annotation.</text>
</comment>
<dbReference type="Pfam" id="PF22580">
    <property type="entry name" value="KYNU_C"/>
    <property type="match status" value="1"/>
</dbReference>
<dbReference type="PANTHER" id="PTHR14084">
    <property type="entry name" value="KYNURENINASE"/>
    <property type="match status" value="1"/>
</dbReference>